<dbReference type="Gene3D" id="3.40.50.10300">
    <property type="entry name" value="CoaB-like"/>
    <property type="match status" value="2"/>
</dbReference>
<comment type="caution">
    <text evidence="2">The sequence shown here is derived from an EMBL/GenBank/DDBJ whole genome shotgun (WGS) entry which is preliminary data.</text>
</comment>
<accession>A0A8H7ZRX9</accession>
<dbReference type="GO" id="GO:0003824">
    <property type="term" value="F:catalytic activity"/>
    <property type="evidence" value="ECO:0007669"/>
    <property type="project" value="UniProtKB-ARBA"/>
</dbReference>
<protein>
    <submittedName>
        <fullName evidence="2">DNA/pantothenate metabolism flavoprotein</fullName>
    </submittedName>
</protein>
<name>A0A8H7ZRX9_9FUNG</name>
<keyword evidence="3" id="KW-1185">Reference proteome</keyword>
<evidence type="ECO:0000256" key="1">
    <source>
        <dbReference type="SAM" id="MobiDB-lite"/>
    </source>
</evidence>
<feature type="non-terminal residue" evidence="2">
    <location>
        <position position="1"/>
    </location>
</feature>
<organism evidence="2 3">
    <name type="scientific">Olpidium bornovanus</name>
    <dbReference type="NCBI Taxonomy" id="278681"/>
    <lineage>
        <taxon>Eukaryota</taxon>
        <taxon>Fungi</taxon>
        <taxon>Fungi incertae sedis</taxon>
        <taxon>Olpidiomycota</taxon>
        <taxon>Olpidiomycotina</taxon>
        <taxon>Olpidiomycetes</taxon>
        <taxon>Olpidiales</taxon>
        <taxon>Olpidiaceae</taxon>
        <taxon>Olpidium</taxon>
    </lineage>
</organism>
<feature type="region of interest" description="Disordered" evidence="1">
    <location>
        <begin position="1"/>
        <end position="49"/>
    </location>
</feature>
<dbReference type="AlphaFoldDB" id="A0A8H7ZRX9"/>
<dbReference type="CDD" id="cd00303">
    <property type="entry name" value="retropepsin_like"/>
    <property type="match status" value="1"/>
</dbReference>
<sequence length="330" mass="35252">NSGVKGRTIEDFFDDRPAKLSSSTESPDSGADPTDKPPANSTGSHPEACEHGTIAVSSTVLGTKPSMGSLLLAKGLLRNEPIEVLIDSGCSGNLMNSRVAAGLRQTNSMTRLYFADGRASGLTRATSATIALLGQDGYFDVHAPPPRLAETEAELARFVERHLASGRRIALVTNQTVRFIDNFSGGTRGATSAEYPTPSCAPTGAWEGRGAGVGGWRSAIAITSLALSEGTLLFVTFVTVNEYLFTLRSAAKLISRVGNRALFYLAAAVSDFYIPAQKMVEHKIQSGSGGLNLQMEPVPKILTPLVNQWASRGFIVSFKVGFRERHETRF</sequence>
<dbReference type="GO" id="GO:0015937">
    <property type="term" value="P:coenzyme A biosynthetic process"/>
    <property type="evidence" value="ECO:0007669"/>
    <property type="project" value="UniProtKB-ARBA"/>
</dbReference>
<evidence type="ECO:0000313" key="2">
    <source>
        <dbReference type="EMBL" id="KAG5457968.1"/>
    </source>
</evidence>
<dbReference type="EMBL" id="JAEFCI010009191">
    <property type="protein sequence ID" value="KAG5457968.1"/>
    <property type="molecule type" value="Genomic_DNA"/>
</dbReference>
<proteinExistence type="predicted"/>
<dbReference type="OrthoDB" id="70224at2759"/>
<evidence type="ECO:0000313" key="3">
    <source>
        <dbReference type="Proteomes" id="UP000673691"/>
    </source>
</evidence>
<reference evidence="2 3" key="1">
    <citation type="journal article" name="Sci. Rep.">
        <title>Genome-scale phylogenetic analyses confirm Olpidium as the closest living zoosporic fungus to the non-flagellated, terrestrial fungi.</title>
        <authorList>
            <person name="Chang Y."/>
            <person name="Rochon D."/>
            <person name="Sekimoto S."/>
            <person name="Wang Y."/>
            <person name="Chovatia M."/>
            <person name="Sandor L."/>
            <person name="Salamov A."/>
            <person name="Grigoriev I.V."/>
            <person name="Stajich J.E."/>
            <person name="Spatafora J.W."/>
        </authorList>
    </citation>
    <scope>NUCLEOTIDE SEQUENCE [LARGE SCALE GENOMIC DNA]</scope>
    <source>
        <strain evidence="2">S191</strain>
    </source>
</reference>
<dbReference type="InterPro" id="IPR035929">
    <property type="entry name" value="CoaB-like_sf"/>
</dbReference>
<dbReference type="SUPFAM" id="SSF102645">
    <property type="entry name" value="CoaB-like"/>
    <property type="match status" value="1"/>
</dbReference>
<dbReference type="Proteomes" id="UP000673691">
    <property type="component" value="Unassembled WGS sequence"/>
</dbReference>
<gene>
    <name evidence="2" type="ORF">BJ554DRAFT_1903</name>
</gene>
<feature type="compositionally biased region" description="Basic and acidic residues" evidence="1">
    <location>
        <begin position="7"/>
        <end position="18"/>
    </location>
</feature>